<accession>A0A9P7AAE0</accession>
<evidence type="ECO:0000256" key="2">
    <source>
        <dbReference type="ARBA" id="ARBA00023002"/>
    </source>
</evidence>
<dbReference type="GO" id="GO:0005886">
    <property type="term" value="C:plasma membrane"/>
    <property type="evidence" value="ECO:0007669"/>
    <property type="project" value="TreeGrafter"/>
</dbReference>
<dbReference type="PANTHER" id="PTHR11972:SF69">
    <property type="entry name" value="FERRIC REDUCTION OXIDASE 6-RELATED"/>
    <property type="match status" value="1"/>
</dbReference>
<keyword evidence="1" id="KW-0813">Transport</keyword>
<dbReference type="EMBL" id="JABBWE010000110">
    <property type="protein sequence ID" value="KAG1785455.1"/>
    <property type="molecule type" value="Genomic_DNA"/>
</dbReference>
<dbReference type="GO" id="GO:0000293">
    <property type="term" value="F:ferric-chelate reductase activity"/>
    <property type="evidence" value="ECO:0007669"/>
    <property type="project" value="TreeGrafter"/>
</dbReference>
<dbReference type="AlphaFoldDB" id="A0A9P7AAE0"/>
<dbReference type="GO" id="GO:0016175">
    <property type="term" value="F:superoxide-generating NAD(P)H oxidase activity"/>
    <property type="evidence" value="ECO:0007669"/>
    <property type="project" value="TreeGrafter"/>
</dbReference>
<dbReference type="InterPro" id="IPR039261">
    <property type="entry name" value="FNR_nucleotide-bd"/>
</dbReference>
<name>A0A9P7AAE0_9AGAM</name>
<dbReference type="InterPro" id="IPR050369">
    <property type="entry name" value="RBOH/FRE"/>
</dbReference>
<evidence type="ECO:0000256" key="1">
    <source>
        <dbReference type="ARBA" id="ARBA00022982"/>
    </source>
</evidence>
<organism evidence="4 5">
    <name type="scientific">Suillus plorans</name>
    <dbReference type="NCBI Taxonomy" id="116603"/>
    <lineage>
        <taxon>Eukaryota</taxon>
        <taxon>Fungi</taxon>
        <taxon>Dikarya</taxon>
        <taxon>Basidiomycota</taxon>
        <taxon>Agaricomycotina</taxon>
        <taxon>Agaricomycetes</taxon>
        <taxon>Agaricomycetidae</taxon>
        <taxon>Boletales</taxon>
        <taxon>Suillineae</taxon>
        <taxon>Suillaceae</taxon>
        <taxon>Suillus</taxon>
    </lineage>
</organism>
<dbReference type="GO" id="GO:0033215">
    <property type="term" value="P:reductive iron assimilation"/>
    <property type="evidence" value="ECO:0007669"/>
    <property type="project" value="TreeGrafter"/>
</dbReference>
<keyword evidence="2" id="KW-0560">Oxidoreductase</keyword>
<dbReference type="Pfam" id="PF08022">
    <property type="entry name" value="FAD_binding_8"/>
    <property type="match status" value="1"/>
</dbReference>
<dbReference type="RefSeq" id="XP_041152938.1">
    <property type="nucleotide sequence ID" value="XM_041307801.1"/>
</dbReference>
<dbReference type="PROSITE" id="PS51384">
    <property type="entry name" value="FAD_FR"/>
    <property type="match status" value="1"/>
</dbReference>
<dbReference type="InterPro" id="IPR017938">
    <property type="entry name" value="Riboflavin_synthase-like_b-brl"/>
</dbReference>
<dbReference type="GeneID" id="64601565"/>
<comment type="caution">
    <text evidence="4">The sequence shown here is derived from an EMBL/GenBank/DDBJ whole genome shotgun (WGS) entry which is preliminary data.</text>
</comment>
<proteinExistence type="predicted"/>
<dbReference type="PANTHER" id="PTHR11972">
    <property type="entry name" value="NADPH OXIDASE"/>
    <property type="match status" value="1"/>
</dbReference>
<keyword evidence="1" id="KW-0249">Electron transport</keyword>
<dbReference type="Pfam" id="PF08030">
    <property type="entry name" value="NAD_binding_6"/>
    <property type="match status" value="1"/>
</dbReference>
<gene>
    <name evidence="4" type="ORF">HD556DRAFT_1450676</name>
</gene>
<dbReference type="OrthoDB" id="2692630at2759"/>
<evidence type="ECO:0000313" key="4">
    <source>
        <dbReference type="EMBL" id="KAG1785455.1"/>
    </source>
</evidence>
<feature type="domain" description="FAD-binding FR-type" evidence="3">
    <location>
        <begin position="1"/>
        <end position="125"/>
    </location>
</feature>
<evidence type="ECO:0000259" key="3">
    <source>
        <dbReference type="PROSITE" id="PS51384"/>
    </source>
</evidence>
<evidence type="ECO:0000313" key="5">
    <source>
        <dbReference type="Proteomes" id="UP000719766"/>
    </source>
</evidence>
<sequence>MLSESVTRLRLSQPPHFHWSPGQTAYLIMPSISTLPFEAHPFTIASFDSRAGIFGQRAGRFHEKVTVDGPYGPSPDLGSYDTSVLVAGGSGVSVFLDIIERVRKGNSSCTRVVFIWSIRGAEFVQWIEEALINAVQLAPPSLAISYPHLYHSFPIQGRRFQHSRFD</sequence>
<keyword evidence="5" id="KW-1185">Reference proteome</keyword>
<dbReference type="CDD" id="cd06186">
    <property type="entry name" value="NOX_Duox_like_FAD_NADP"/>
    <property type="match status" value="1"/>
</dbReference>
<dbReference type="Proteomes" id="UP000719766">
    <property type="component" value="Unassembled WGS sequence"/>
</dbReference>
<dbReference type="InterPro" id="IPR017927">
    <property type="entry name" value="FAD-bd_FR_type"/>
</dbReference>
<dbReference type="SUPFAM" id="SSF52343">
    <property type="entry name" value="Ferredoxin reductase-like, C-terminal NADP-linked domain"/>
    <property type="match status" value="1"/>
</dbReference>
<dbReference type="InterPro" id="IPR013112">
    <property type="entry name" value="FAD-bd_8"/>
</dbReference>
<protein>
    <recommendedName>
        <fullName evidence="3">FAD-binding FR-type domain-containing protein</fullName>
    </recommendedName>
</protein>
<dbReference type="InterPro" id="IPR013121">
    <property type="entry name" value="Fe_red_NAD-bd_6"/>
</dbReference>
<dbReference type="SUPFAM" id="SSF63380">
    <property type="entry name" value="Riboflavin synthase domain-like"/>
    <property type="match status" value="1"/>
</dbReference>
<dbReference type="Gene3D" id="3.40.50.80">
    <property type="entry name" value="Nucleotide-binding domain of ferredoxin-NADP reductase (FNR) module"/>
    <property type="match status" value="1"/>
</dbReference>
<reference evidence="4" key="1">
    <citation type="journal article" date="2020" name="New Phytol.">
        <title>Comparative genomics reveals dynamic genome evolution in host specialist ectomycorrhizal fungi.</title>
        <authorList>
            <person name="Lofgren L.A."/>
            <person name="Nguyen N.H."/>
            <person name="Vilgalys R."/>
            <person name="Ruytinx J."/>
            <person name="Liao H.L."/>
            <person name="Branco S."/>
            <person name="Kuo A."/>
            <person name="LaButti K."/>
            <person name="Lipzen A."/>
            <person name="Andreopoulos W."/>
            <person name="Pangilinan J."/>
            <person name="Riley R."/>
            <person name="Hundley H."/>
            <person name="Na H."/>
            <person name="Barry K."/>
            <person name="Grigoriev I.V."/>
            <person name="Stajich J.E."/>
            <person name="Kennedy P.G."/>
        </authorList>
    </citation>
    <scope>NUCLEOTIDE SEQUENCE</scope>
    <source>
        <strain evidence="4">S12</strain>
    </source>
</reference>